<accession>A0A0F8Z1Y3</accession>
<feature type="compositionally biased region" description="Basic and acidic residues" evidence="1">
    <location>
        <begin position="82"/>
        <end position="97"/>
    </location>
</feature>
<dbReference type="EMBL" id="LAZR01053738">
    <property type="protein sequence ID" value="KKK80090.1"/>
    <property type="molecule type" value="Genomic_DNA"/>
</dbReference>
<comment type="caution">
    <text evidence="2">The sequence shown here is derived from an EMBL/GenBank/DDBJ whole genome shotgun (WGS) entry which is preliminary data.</text>
</comment>
<dbReference type="AlphaFoldDB" id="A0A0F8Z1Y3"/>
<gene>
    <name evidence="2" type="ORF">LCGC14_2826990</name>
</gene>
<name>A0A0F8Z1Y3_9ZZZZ</name>
<organism evidence="2">
    <name type="scientific">marine sediment metagenome</name>
    <dbReference type="NCBI Taxonomy" id="412755"/>
    <lineage>
        <taxon>unclassified sequences</taxon>
        <taxon>metagenomes</taxon>
        <taxon>ecological metagenomes</taxon>
    </lineage>
</organism>
<protein>
    <submittedName>
        <fullName evidence="2">Uncharacterized protein</fullName>
    </submittedName>
</protein>
<evidence type="ECO:0000313" key="2">
    <source>
        <dbReference type="EMBL" id="KKK80090.1"/>
    </source>
</evidence>
<evidence type="ECO:0000256" key="1">
    <source>
        <dbReference type="SAM" id="MobiDB-lite"/>
    </source>
</evidence>
<feature type="region of interest" description="Disordered" evidence="1">
    <location>
        <begin position="72"/>
        <end position="97"/>
    </location>
</feature>
<reference evidence="2" key="1">
    <citation type="journal article" date="2015" name="Nature">
        <title>Complex archaea that bridge the gap between prokaryotes and eukaryotes.</title>
        <authorList>
            <person name="Spang A."/>
            <person name="Saw J.H."/>
            <person name="Jorgensen S.L."/>
            <person name="Zaremba-Niedzwiedzka K."/>
            <person name="Martijn J."/>
            <person name="Lind A.E."/>
            <person name="van Eijk R."/>
            <person name="Schleper C."/>
            <person name="Guy L."/>
            <person name="Ettema T.J."/>
        </authorList>
    </citation>
    <scope>NUCLEOTIDE SEQUENCE</scope>
</reference>
<sequence>MDNTQKQLNRLIDAYCLQAEHVERLEQAILIANKAMDICRRVDKYFNSEKQWATGTLEAIYRDAAIVANATTNKGKGGTIGGDRDIGSESKEKEESDKCKSCKNEYRDFVCGQCHNYNLWEGGI</sequence>
<proteinExistence type="predicted"/>